<dbReference type="RefSeq" id="WP_075849376.1">
    <property type="nucleotide sequence ID" value="NZ_MTCP01000045.1"/>
</dbReference>
<evidence type="ECO:0000313" key="1">
    <source>
        <dbReference type="EMBL" id="OLY66197.1"/>
    </source>
</evidence>
<evidence type="ECO:0000313" key="2">
    <source>
        <dbReference type="Proteomes" id="UP000185597"/>
    </source>
</evidence>
<dbReference type="EMBL" id="MTCP01000045">
    <property type="protein sequence ID" value="OLY66197.1"/>
    <property type="molecule type" value="Genomic_DNA"/>
</dbReference>
<comment type="caution">
    <text evidence="1">The sequence shown here is derived from an EMBL/GenBank/DDBJ whole genome shotgun (WGS) entry which is preliminary data.</text>
</comment>
<accession>A0AA44L9T8</accession>
<dbReference type="Proteomes" id="UP000185597">
    <property type="component" value="Unassembled WGS sequence"/>
</dbReference>
<gene>
    <name evidence="1" type="ORF">BWD41_27025</name>
</gene>
<organism evidence="1 2">
    <name type="scientific">Citrobacter braakii</name>
    <dbReference type="NCBI Taxonomy" id="57706"/>
    <lineage>
        <taxon>Bacteria</taxon>
        <taxon>Pseudomonadati</taxon>
        <taxon>Pseudomonadota</taxon>
        <taxon>Gammaproteobacteria</taxon>
        <taxon>Enterobacterales</taxon>
        <taxon>Enterobacteriaceae</taxon>
        <taxon>Citrobacter</taxon>
        <taxon>Citrobacter freundii complex</taxon>
    </lineage>
</organism>
<protein>
    <submittedName>
        <fullName evidence="1">Uncharacterized protein</fullName>
    </submittedName>
</protein>
<reference evidence="1 2" key="1">
    <citation type="submission" date="2017-01" db="EMBL/GenBank/DDBJ databases">
        <title>First report of the plasmid-mediated mcr-1 gene in Citrobacter freudii.</title>
        <authorList>
            <person name="Liu J."/>
            <person name="Yang Y."/>
            <person name="Li Y."/>
            <person name="Liu D."/>
            <person name="Tuo H."/>
            <person name="Davis M."/>
            <person name="Zhang A."/>
        </authorList>
    </citation>
    <scope>NUCLEOTIDE SEQUENCE [LARGE SCALE GENOMIC DNA]</scope>
    <source>
        <strain evidence="1 2">SCC4</strain>
    </source>
</reference>
<sequence>MKQSKQRNQTIDERLQQLREQFQQQTTSPRPETMKRLLAVTPDTLNSIVESQVGTLAEHYTDNEALALGVQLFTRITRQFPALPPFVVIDVVCALGTLYTLRDDLVEALEHLEMI</sequence>
<name>A0AA44L9T8_CITBR</name>
<proteinExistence type="predicted"/>
<dbReference type="AlphaFoldDB" id="A0AA44L9T8"/>